<dbReference type="EMBL" id="JAFIRA010000030">
    <property type="protein sequence ID" value="MCJ2543518.1"/>
    <property type="molecule type" value="Genomic_DNA"/>
</dbReference>
<evidence type="ECO:0000313" key="4">
    <source>
        <dbReference type="EMBL" id="MCJ2543518.1"/>
    </source>
</evidence>
<dbReference type="PANTHER" id="PTHR47990">
    <property type="entry name" value="2-OXOGLUTARATE (2OG) AND FE(II)-DEPENDENT OXYGENASE SUPERFAMILY PROTEIN-RELATED"/>
    <property type="match status" value="1"/>
</dbReference>
<dbReference type="Proteomes" id="UP000830835">
    <property type="component" value="Unassembled WGS sequence"/>
</dbReference>
<dbReference type="InterPro" id="IPR026992">
    <property type="entry name" value="DIOX_N"/>
</dbReference>
<comment type="caution">
    <text evidence="4">The sequence shown here is derived from an EMBL/GenBank/DDBJ whole genome shotgun (WGS) entry which is preliminary data.</text>
</comment>
<dbReference type="InterPro" id="IPR050231">
    <property type="entry name" value="Iron_ascorbate_oxido_reductase"/>
</dbReference>
<accession>A0ABT0CCJ5</accession>
<comment type="similarity">
    <text evidence="2">Belongs to the iron/ascorbate-dependent oxidoreductase family.</text>
</comment>
<keyword evidence="5" id="KW-1185">Reference proteome</keyword>
<dbReference type="Pfam" id="PF14226">
    <property type="entry name" value="DIOX_N"/>
    <property type="match status" value="1"/>
</dbReference>
<dbReference type="Gene3D" id="2.60.120.330">
    <property type="entry name" value="B-lactam Antibiotic, Isopenicillin N Synthase, Chain"/>
    <property type="match status" value="1"/>
</dbReference>
<reference evidence="4" key="1">
    <citation type="submission" date="2021-02" db="EMBL/GenBank/DDBJ databases">
        <title>The CRISPR/cas machinery reduction and long-range gene transfer in the hot spring cyanobacterium Synechococcus.</title>
        <authorList>
            <person name="Dvorak P."/>
            <person name="Jahodarova E."/>
            <person name="Hasler P."/>
            <person name="Poulickova A."/>
        </authorList>
    </citation>
    <scope>NUCLEOTIDE SEQUENCE</scope>
    <source>
        <strain evidence="4">Rupite</strain>
    </source>
</reference>
<name>A0ABT0CCJ5_THEVL</name>
<evidence type="ECO:0000313" key="5">
    <source>
        <dbReference type="Proteomes" id="UP000830835"/>
    </source>
</evidence>
<dbReference type="InterPro" id="IPR044861">
    <property type="entry name" value="IPNS-like_FE2OG_OXY"/>
</dbReference>
<dbReference type="PROSITE" id="PS51471">
    <property type="entry name" value="FE2OG_OXY"/>
    <property type="match status" value="1"/>
</dbReference>
<evidence type="ECO:0000259" key="3">
    <source>
        <dbReference type="PROSITE" id="PS51471"/>
    </source>
</evidence>
<evidence type="ECO:0000256" key="2">
    <source>
        <dbReference type="RuleBase" id="RU003682"/>
    </source>
</evidence>
<dbReference type="PRINTS" id="PR00682">
    <property type="entry name" value="IPNSYNTHASE"/>
</dbReference>
<comment type="pathway">
    <text evidence="1">Antibiotic biosynthesis.</text>
</comment>
<protein>
    <submittedName>
        <fullName evidence="4">Isopenicillin N synthase family oxygenase</fullName>
    </submittedName>
</protein>
<keyword evidence="2" id="KW-0560">Oxidoreductase</keyword>
<keyword evidence="2" id="KW-0479">Metal-binding</keyword>
<sequence>MSSLHPVHSQQQGIPCLDLTPFREGTDPLGVAKAFGAALEQVGFVIVTGHGIPEALIQTAYESVLAFYDLPLEQKMQAAIPDRVKNRGYLPIGIESVAATRGAEVPYDLCEALVFNDLFREDPQRPQAGLDPDSGNLWPTHPAGLRAALLAYDAALLRLTETLMRISALALDLPETYFLPFMEGKGGVLRAVHYPEQEVEPLPGQLRYGAHSDYGGFTLLRQDGAPGGLQVYSKSEEWIDVQAVPNSFVINVGDLLARWTNDRWRSTLHRVVNPPREAFGSSRRLSLVYFTAPRDDAWIECLPTCQDENHPPRYAPVQAGEYIRSKLDVSMIGETGQ</sequence>
<gene>
    <name evidence="4" type="ORF">JX360_11455</name>
</gene>
<organism evidence="4 5">
    <name type="scientific">Thermostichus vulcanus str. 'Rupite'</name>
    <dbReference type="NCBI Taxonomy" id="2813851"/>
    <lineage>
        <taxon>Bacteria</taxon>
        <taxon>Bacillati</taxon>
        <taxon>Cyanobacteriota</taxon>
        <taxon>Cyanophyceae</taxon>
        <taxon>Thermostichales</taxon>
        <taxon>Thermostichaceae</taxon>
        <taxon>Thermostichus</taxon>
    </lineage>
</organism>
<keyword evidence="2" id="KW-0408">Iron</keyword>
<evidence type="ECO:0000256" key="1">
    <source>
        <dbReference type="ARBA" id="ARBA00004792"/>
    </source>
</evidence>
<dbReference type="InterPro" id="IPR027443">
    <property type="entry name" value="IPNS-like_sf"/>
</dbReference>
<dbReference type="InterPro" id="IPR005123">
    <property type="entry name" value="Oxoglu/Fe-dep_dioxygenase_dom"/>
</dbReference>
<proteinExistence type="inferred from homology"/>
<feature type="domain" description="Fe2OG dioxygenase" evidence="3">
    <location>
        <begin position="185"/>
        <end position="293"/>
    </location>
</feature>
<dbReference type="SUPFAM" id="SSF51197">
    <property type="entry name" value="Clavaminate synthase-like"/>
    <property type="match status" value="1"/>
</dbReference>
<dbReference type="Pfam" id="PF03171">
    <property type="entry name" value="2OG-FeII_Oxy"/>
    <property type="match status" value="1"/>
</dbReference>